<dbReference type="GO" id="GO:0005783">
    <property type="term" value="C:endoplasmic reticulum"/>
    <property type="evidence" value="ECO:0007669"/>
    <property type="project" value="TreeGrafter"/>
</dbReference>
<feature type="domain" description="Thioredoxin" evidence="11">
    <location>
        <begin position="58"/>
        <end position="216"/>
    </location>
</feature>
<protein>
    <recommendedName>
        <fullName evidence="2">thioredoxin-dependent peroxiredoxin</fullName>
        <ecNumber evidence="2">1.11.1.24</ecNumber>
    </recommendedName>
</protein>
<dbReference type="Pfam" id="PF00578">
    <property type="entry name" value="AhpC-TSA"/>
    <property type="match status" value="1"/>
</dbReference>
<dbReference type="GO" id="GO:0006979">
    <property type="term" value="P:response to oxidative stress"/>
    <property type="evidence" value="ECO:0007669"/>
    <property type="project" value="TreeGrafter"/>
</dbReference>
<feature type="compositionally biased region" description="Polar residues" evidence="9">
    <location>
        <begin position="238"/>
        <end position="251"/>
    </location>
</feature>
<dbReference type="InterPro" id="IPR000866">
    <property type="entry name" value="AhpC/TSA"/>
</dbReference>
<dbReference type="FunFam" id="3.40.30.10:FF:000003">
    <property type="entry name" value="Peroxiredoxin 1"/>
    <property type="match status" value="1"/>
</dbReference>
<proteinExistence type="inferred from homology"/>
<keyword evidence="7" id="KW-0676">Redox-active center</keyword>
<dbReference type="GO" id="GO:0008340">
    <property type="term" value="P:determination of adult lifespan"/>
    <property type="evidence" value="ECO:0007669"/>
    <property type="project" value="UniProtKB-ARBA"/>
</dbReference>
<evidence type="ECO:0000259" key="11">
    <source>
        <dbReference type="PROSITE" id="PS51352"/>
    </source>
</evidence>
<keyword evidence="6" id="KW-1015">Disulfide bond</keyword>
<keyword evidence="5" id="KW-0560">Oxidoreductase</keyword>
<dbReference type="InterPro" id="IPR013766">
    <property type="entry name" value="Thioredoxin_domain"/>
</dbReference>
<dbReference type="InterPro" id="IPR050217">
    <property type="entry name" value="Peroxiredoxin"/>
</dbReference>
<feature type="chain" id="PRO_5040367604" description="thioredoxin-dependent peroxiredoxin" evidence="10">
    <location>
        <begin position="20"/>
        <end position="305"/>
    </location>
</feature>
<sequence length="305" mass="34287">MKGLILLVGLIYFSPRISTNEISTFCSSDVAEKSLPNLKSLQSKQKQVNNRLYDWTRAKLGRPAPSWKGIAVINGTFQQISSTDYRGKYLILLFYPLDFTFVCPTEIHAFNNKISELRKLNTEVVAVSVDSQFAHLAWINTPTSDGGLGNISFPLLSDLSHEISKSYGVFAPEVNHAHRGLFIIDPKGIIRHVTLNDVHVGRNVDETVRLIQAYQHTDTHNEVCPAGWKPGEKTITVQPSNPCHSKTQEGTESAPKTRKHKIITIPPKGLQCKKCEDFSRKQRKISQFFEKGVNFRPSKMPTISK</sequence>
<dbReference type="PANTHER" id="PTHR10681">
    <property type="entry name" value="THIOREDOXIN PEROXIDASE"/>
    <property type="match status" value="1"/>
</dbReference>
<dbReference type="KEGG" id="btab:109030626"/>
<dbReference type="CDD" id="cd03015">
    <property type="entry name" value="PRX_Typ2cys"/>
    <property type="match status" value="1"/>
</dbReference>
<dbReference type="GO" id="GO:0005829">
    <property type="term" value="C:cytosol"/>
    <property type="evidence" value="ECO:0007669"/>
    <property type="project" value="TreeGrafter"/>
</dbReference>
<reference evidence="12" key="1">
    <citation type="submission" date="2021-12" db="EMBL/GenBank/DDBJ databases">
        <authorList>
            <person name="King R."/>
        </authorList>
    </citation>
    <scope>NUCLEOTIDE SEQUENCE</scope>
</reference>
<evidence type="ECO:0000313" key="12">
    <source>
        <dbReference type="EMBL" id="CAH0387349.1"/>
    </source>
</evidence>
<dbReference type="GO" id="GO:0008379">
    <property type="term" value="F:thioredoxin peroxidase activity"/>
    <property type="evidence" value="ECO:0007669"/>
    <property type="project" value="TreeGrafter"/>
</dbReference>
<gene>
    <name evidence="12" type="ORF">BEMITA_LOCUS6373</name>
</gene>
<organism evidence="12 13">
    <name type="scientific">Bemisia tabaci</name>
    <name type="common">Sweetpotato whitefly</name>
    <name type="synonym">Aleurodes tabaci</name>
    <dbReference type="NCBI Taxonomy" id="7038"/>
    <lineage>
        <taxon>Eukaryota</taxon>
        <taxon>Metazoa</taxon>
        <taxon>Ecdysozoa</taxon>
        <taxon>Arthropoda</taxon>
        <taxon>Hexapoda</taxon>
        <taxon>Insecta</taxon>
        <taxon>Pterygota</taxon>
        <taxon>Neoptera</taxon>
        <taxon>Paraneoptera</taxon>
        <taxon>Hemiptera</taxon>
        <taxon>Sternorrhyncha</taxon>
        <taxon>Aleyrodoidea</taxon>
        <taxon>Aleyrodidae</taxon>
        <taxon>Aleyrodinae</taxon>
        <taxon>Bemisia</taxon>
    </lineage>
</organism>
<feature type="region of interest" description="Disordered" evidence="9">
    <location>
        <begin position="238"/>
        <end position="258"/>
    </location>
</feature>
<feature type="signal peptide" evidence="10">
    <location>
        <begin position="1"/>
        <end position="19"/>
    </location>
</feature>
<evidence type="ECO:0000256" key="2">
    <source>
        <dbReference type="ARBA" id="ARBA00013017"/>
    </source>
</evidence>
<dbReference type="AlphaFoldDB" id="A0A9P0AA04"/>
<evidence type="ECO:0000313" key="13">
    <source>
        <dbReference type="Proteomes" id="UP001152759"/>
    </source>
</evidence>
<evidence type="ECO:0000256" key="1">
    <source>
        <dbReference type="ARBA" id="ARBA00009796"/>
    </source>
</evidence>
<evidence type="ECO:0000256" key="3">
    <source>
        <dbReference type="ARBA" id="ARBA00022559"/>
    </source>
</evidence>
<dbReference type="GO" id="GO:0045454">
    <property type="term" value="P:cell redox homeostasis"/>
    <property type="evidence" value="ECO:0007669"/>
    <property type="project" value="TreeGrafter"/>
</dbReference>
<comment type="catalytic activity">
    <reaction evidence="8">
        <text>a hydroperoxide + [thioredoxin]-dithiol = an alcohol + [thioredoxin]-disulfide + H2O</text>
        <dbReference type="Rhea" id="RHEA:62620"/>
        <dbReference type="Rhea" id="RHEA-COMP:10698"/>
        <dbReference type="Rhea" id="RHEA-COMP:10700"/>
        <dbReference type="ChEBI" id="CHEBI:15377"/>
        <dbReference type="ChEBI" id="CHEBI:29950"/>
        <dbReference type="ChEBI" id="CHEBI:30879"/>
        <dbReference type="ChEBI" id="CHEBI:35924"/>
        <dbReference type="ChEBI" id="CHEBI:50058"/>
        <dbReference type="EC" id="1.11.1.24"/>
    </reaction>
</comment>
<keyword evidence="3" id="KW-0575">Peroxidase</keyword>
<evidence type="ECO:0000256" key="9">
    <source>
        <dbReference type="SAM" id="MobiDB-lite"/>
    </source>
</evidence>
<dbReference type="PANTHER" id="PTHR10681:SF171">
    <property type="entry name" value="PEROXIREDOXIN 4"/>
    <property type="match status" value="1"/>
</dbReference>
<dbReference type="EC" id="1.11.1.24" evidence="2"/>
<name>A0A9P0AA04_BEMTA</name>
<evidence type="ECO:0000256" key="5">
    <source>
        <dbReference type="ARBA" id="ARBA00023002"/>
    </source>
</evidence>
<dbReference type="Gene3D" id="3.40.30.10">
    <property type="entry name" value="Glutaredoxin"/>
    <property type="match status" value="1"/>
</dbReference>
<keyword evidence="13" id="KW-1185">Reference proteome</keyword>
<dbReference type="EMBL" id="OU963864">
    <property type="protein sequence ID" value="CAH0387349.1"/>
    <property type="molecule type" value="Genomic_DNA"/>
</dbReference>
<dbReference type="Proteomes" id="UP001152759">
    <property type="component" value="Chromosome 3"/>
</dbReference>
<dbReference type="InterPro" id="IPR036249">
    <property type="entry name" value="Thioredoxin-like_sf"/>
</dbReference>
<evidence type="ECO:0000256" key="7">
    <source>
        <dbReference type="ARBA" id="ARBA00023284"/>
    </source>
</evidence>
<dbReference type="InterPro" id="IPR019479">
    <property type="entry name" value="Peroxiredoxin_C"/>
</dbReference>
<keyword evidence="10" id="KW-0732">Signal</keyword>
<dbReference type="PROSITE" id="PS51352">
    <property type="entry name" value="THIOREDOXIN_2"/>
    <property type="match status" value="1"/>
</dbReference>
<dbReference type="SUPFAM" id="SSF52833">
    <property type="entry name" value="Thioredoxin-like"/>
    <property type="match status" value="1"/>
</dbReference>
<comment type="similarity">
    <text evidence="1">Belongs to the peroxiredoxin family. AhpC/Prx1 subfamily.</text>
</comment>
<keyword evidence="4" id="KW-0049">Antioxidant</keyword>
<accession>A0A9P0AA04</accession>
<evidence type="ECO:0000256" key="6">
    <source>
        <dbReference type="ARBA" id="ARBA00023157"/>
    </source>
</evidence>
<dbReference type="GO" id="GO:0042744">
    <property type="term" value="P:hydrogen peroxide catabolic process"/>
    <property type="evidence" value="ECO:0007669"/>
    <property type="project" value="TreeGrafter"/>
</dbReference>
<dbReference type="GO" id="GO:0033554">
    <property type="term" value="P:cellular response to stress"/>
    <property type="evidence" value="ECO:0007669"/>
    <property type="project" value="TreeGrafter"/>
</dbReference>
<evidence type="ECO:0000256" key="10">
    <source>
        <dbReference type="SAM" id="SignalP"/>
    </source>
</evidence>
<dbReference type="Pfam" id="PF10417">
    <property type="entry name" value="1-cysPrx_C"/>
    <property type="match status" value="1"/>
</dbReference>
<evidence type="ECO:0000256" key="4">
    <source>
        <dbReference type="ARBA" id="ARBA00022862"/>
    </source>
</evidence>
<evidence type="ECO:0000256" key="8">
    <source>
        <dbReference type="ARBA" id="ARBA00049091"/>
    </source>
</evidence>